<protein>
    <submittedName>
        <fullName evidence="1">ATP-binding protein</fullName>
    </submittedName>
</protein>
<name>A0A6L5WH76_9BACT</name>
<dbReference type="SUPFAM" id="SSF46785">
    <property type="entry name" value="Winged helix' DNA-binding domain"/>
    <property type="match status" value="1"/>
</dbReference>
<dbReference type="RefSeq" id="WP_154570485.1">
    <property type="nucleotide sequence ID" value="NZ_VWSJ01000008.1"/>
</dbReference>
<reference evidence="1 2" key="1">
    <citation type="submission" date="2019-09" db="EMBL/GenBank/DDBJ databases">
        <authorList>
            <person name="Silva M."/>
            <person name="Pereira G."/>
            <person name="Lopes-Da-Costa L."/>
            <person name="Silva E."/>
        </authorList>
    </citation>
    <scope>NUCLEOTIDE SEQUENCE [LARGE SCALE GENOMIC DNA]</scope>
    <source>
        <strain evidence="1 2">FMV-PI01</strain>
    </source>
</reference>
<evidence type="ECO:0000313" key="1">
    <source>
        <dbReference type="EMBL" id="MSN96216.1"/>
    </source>
</evidence>
<reference evidence="1 2" key="2">
    <citation type="submission" date="2020-03" db="EMBL/GenBank/DDBJ databases">
        <title>Campylobacter portucalensis sp. nov., a new species of Campylobacter isolated from the reproductive tract of bulls.</title>
        <authorList>
            <person name="Silva M.F."/>
            <person name="Pereira G."/>
            <person name="Carneiro C."/>
            <person name="Hemphill A."/>
            <person name="Mateus L."/>
            <person name="Lopes-Da-Costa L."/>
            <person name="Silva E."/>
        </authorList>
    </citation>
    <scope>NUCLEOTIDE SEQUENCE [LARGE SCALE GENOMIC DNA]</scope>
    <source>
        <strain evidence="1 2">FMV-PI01</strain>
    </source>
</reference>
<dbReference type="GO" id="GO:0005524">
    <property type="term" value="F:ATP binding"/>
    <property type="evidence" value="ECO:0007669"/>
    <property type="project" value="UniProtKB-KW"/>
</dbReference>
<dbReference type="AlphaFoldDB" id="A0A6L5WH76"/>
<sequence>MNSLEYFYENPPYFSKFIDRKQKFEENKIIINGFKGCGKSHIIGDEISKYKKDEFLYIDFDDFRNISFRIDEFLKNNEKIKFLALENVENCQDLSFLKNIKIDKIWLTTIKKSLNLDGFKKINLDMLDFEEFIAFERKSSDLGGIFSVFLSRGNGVKNISLDAFELNLHLQKTLKLRYDISEILILQECAKFTNSKFNAYEIYKILKEKTKISKNKIYESIDKFEDENLVYFINKFSSNNKKIYFCDFAFQDALNFKKDFQKKLTNTLFCEFLKLKKEVFYTDEFDFFIPENFEAFLVMPFTPVEFIKLKFKKMIKNLKVLNIKKVYVITMGNSDFQKDDGVEFEILPFWQYALSI</sequence>
<evidence type="ECO:0000313" key="2">
    <source>
        <dbReference type="Proteomes" id="UP000476338"/>
    </source>
</evidence>
<dbReference type="InterPro" id="IPR036390">
    <property type="entry name" value="WH_DNA-bd_sf"/>
</dbReference>
<keyword evidence="1" id="KW-0067">ATP-binding</keyword>
<comment type="caution">
    <text evidence="1">The sequence shown here is derived from an EMBL/GenBank/DDBJ whole genome shotgun (WGS) entry which is preliminary data.</text>
</comment>
<gene>
    <name evidence="1" type="ORF">F1B92_03230</name>
</gene>
<proteinExistence type="predicted"/>
<dbReference type="Proteomes" id="UP000476338">
    <property type="component" value="Unassembled WGS sequence"/>
</dbReference>
<accession>A0A6L5WH76</accession>
<dbReference type="EMBL" id="VWSJ01000008">
    <property type="protein sequence ID" value="MSN96216.1"/>
    <property type="molecule type" value="Genomic_DNA"/>
</dbReference>
<keyword evidence="1" id="KW-0547">Nucleotide-binding</keyword>
<organism evidence="1 2">
    <name type="scientific">Campylobacter portucalensis</name>
    <dbReference type="NCBI Taxonomy" id="2608384"/>
    <lineage>
        <taxon>Bacteria</taxon>
        <taxon>Pseudomonadati</taxon>
        <taxon>Campylobacterota</taxon>
        <taxon>Epsilonproteobacteria</taxon>
        <taxon>Campylobacterales</taxon>
        <taxon>Campylobacteraceae</taxon>
        <taxon>Campylobacter</taxon>
    </lineage>
</organism>
<keyword evidence="2" id="KW-1185">Reference proteome</keyword>